<evidence type="ECO:0000313" key="2">
    <source>
        <dbReference type="EMBL" id="GAQ81562.1"/>
    </source>
</evidence>
<evidence type="ECO:0000256" key="1">
    <source>
        <dbReference type="SAM" id="MobiDB-lite"/>
    </source>
</evidence>
<dbReference type="Gene3D" id="3.40.50.11350">
    <property type="match status" value="1"/>
</dbReference>
<name>A0A1Y1HUQ9_KLENI</name>
<proteinExistence type="predicted"/>
<reference evidence="2 3" key="1">
    <citation type="journal article" date="2014" name="Nat. Commun.">
        <title>Klebsormidium flaccidum genome reveals primary factors for plant terrestrial adaptation.</title>
        <authorList>
            <person name="Hori K."/>
            <person name="Maruyama F."/>
            <person name="Fujisawa T."/>
            <person name="Togashi T."/>
            <person name="Yamamoto N."/>
            <person name="Seo M."/>
            <person name="Sato S."/>
            <person name="Yamada T."/>
            <person name="Mori H."/>
            <person name="Tajima N."/>
            <person name="Moriyama T."/>
            <person name="Ikeuchi M."/>
            <person name="Watanabe M."/>
            <person name="Wada H."/>
            <person name="Kobayashi K."/>
            <person name="Saito M."/>
            <person name="Masuda T."/>
            <person name="Sasaki-Sekimoto Y."/>
            <person name="Mashiguchi K."/>
            <person name="Awai K."/>
            <person name="Shimojima M."/>
            <person name="Masuda S."/>
            <person name="Iwai M."/>
            <person name="Nobusawa T."/>
            <person name="Narise T."/>
            <person name="Kondo S."/>
            <person name="Saito H."/>
            <person name="Sato R."/>
            <person name="Murakawa M."/>
            <person name="Ihara Y."/>
            <person name="Oshima-Yamada Y."/>
            <person name="Ohtaka K."/>
            <person name="Satoh M."/>
            <person name="Sonobe K."/>
            <person name="Ishii M."/>
            <person name="Ohtani R."/>
            <person name="Kanamori-Sato M."/>
            <person name="Honoki R."/>
            <person name="Miyazaki D."/>
            <person name="Mochizuki H."/>
            <person name="Umetsu J."/>
            <person name="Higashi K."/>
            <person name="Shibata D."/>
            <person name="Kamiya Y."/>
            <person name="Sato N."/>
            <person name="Nakamura Y."/>
            <person name="Tabata S."/>
            <person name="Ida S."/>
            <person name="Kurokawa K."/>
            <person name="Ohta H."/>
        </authorList>
    </citation>
    <scope>NUCLEOTIDE SEQUENCE [LARGE SCALE GENOMIC DNA]</scope>
    <source>
        <strain evidence="2 3">NIES-2285</strain>
    </source>
</reference>
<dbReference type="STRING" id="105231.A0A1Y1HUQ9"/>
<feature type="region of interest" description="Disordered" evidence="1">
    <location>
        <begin position="124"/>
        <end position="166"/>
    </location>
</feature>
<dbReference type="Proteomes" id="UP000054558">
    <property type="component" value="Unassembled WGS sequence"/>
</dbReference>
<dbReference type="OrthoDB" id="2014825at2759"/>
<evidence type="ECO:0008006" key="4">
    <source>
        <dbReference type="Google" id="ProtNLM"/>
    </source>
</evidence>
<accession>A0A1Y1HUQ9</accession>
<gene>
    <name evidence="2" type="ORF">KFL_000840050</name>
</gene>
<feature type="region of interest" description="Disordered" evidence="1">
    <location>
        <begin position="1"/>
        <end position="24"/>
    </location>
</feature>
<dbReference type="GO" id="GO:0006487">
    <property type="term" value="P:protein N-linked glycosylation"/>
    <property type="evidence" value="ECO:0000318"/>
    <property type="project" value="GO_Central"/>
</dbReference>
<protein>
    <recommendedName>
        <fullName evidence="4">O-fucosyltransferase family protein</fullName>
    </recommendedName>
</protein>
<keyword evidence="3" id="KW-1185">Reference proteome</keyword>
<dbReference type="AlphaFoldDB" id="A0A1Y1HUQ9"/>
<evidence type="ECO:0000313" key="3">
    <source>
        <dbReference type="Proteomes" id="UP000054558"/>
    </source>
</evidence>
<dbReference type="PANTHER" id="PTHR13132">
    <property type="entry name" value="ALPHA- 1,6 -FUCOSYLTRANSFERASE"/>
    <property type="match status" value="1"/>
</dbReference>
<sequence length="662" mass="74854">MGLERVPSRNNGFLSPPRSRSCPAAGKGMNPLTVAACVMAVSLAALLFLNLEARFSTLPPAGGWKESEGTTEGGMFTLDQVQLLLAATNSSYEIASTDGAKMLFSAEQVAALVTLQAPQNVTETDPLARQLSPAETDLPARQLSPAEDEGTAETETGPSQKEQELEEKVRALLAAWAEAYNVDDVYSDDVAGLGEAVPRTPHLDDCKDLDSVNRFNDRRQADGSPPLWSQWSGEIDFRMNRLTDPESTGWVDRTDELIGLRPTISGPFPPWIVGADEDNMVLTRRVQRDLWMHQHPRDCNDPNLRFFYLKFFDAEEYHYGTGAQIQAAEGVFGKMIAEGRIVVFADYDRADHDGCRGDDRNRWSCYFAPETSDECRTRAAQLYADPEARQNKVITDLTDHPPHFWFVTDDIPKIWGKPWLSQVPTIEIGDALLTMTGEEHRRWWRSQATRYLMRYPSQYLCRLMNRERQRMFGYEEAKSIISSAGDEPPPAAAPTALAAAVWPRRRPYLMRPTIALHIRQGDKKSAGEMELFGLEDYMSLAEKVRLHHPDVTSILLTTEMEDIVAQAQTYARWRMLYTDVPRQQGEEPMWHYEKRMGRELSSANAFVNLMLSSEANYFVLTMGSTWSLLIDNLRSTNGRLRRGVLSVNRDRRWDWNDGVTDV</sequence>
<dbReference type="PANTHER" id="PTHR13132:SF29">
    <property type="entry name" value="ALPHA-(1,6)-FUCOSYLTRANSFERASE"/>
    <property type="match status" value="1"/>
</dbReference>
<organism evidence="2 3">
    <name type="scientific">Klebsormidium nitens</name>
    <name type="common">Green alga</name>
    <name type="synonym">Ulothrix nitens</name>
    <dbReference type="NCBI Taxonomy" id="105231"/>
    <lineage>
        <taxon>Eukaryota</taxon>
        <taxon>Viridiplantae</taxon>
        <taxon>Streptophyta</taxon>
        <taxon>Klebsormidiophyceae</taxon>
        <taxon>Klebsormidiales</taxon>
        <taxon>Klebsormidiaceae</taxon>
        <taxon>Klebsormidium</taxon>
    </lineage>
</organism>
<dbReference type="EMBL" id="DF237033">
    <property type="protein sequence ID" value="GAQ81562.1"/>
    <property type="molecule type" value="Genomic_DNA"/>
</dbReference>
<dbReference type="OMA" id="ILWSSTF"/>
<dbReference type="GO" id="GO:0046921">
    <property type="term" value="F:alpha-(1-&gt;6)-fucosyltransferase activity"/>
    <property type="evidence" value="ECO:0000318"/>
    <property type="project" value="GO_Central"/>
</dbReference>